<evidence type="ECO:0000313" key="3">
    <source>
        <dbReference type="Proteomes" id="UP001244207"/>
    </source>
</evidence>
<comment type="caution">
    <text evidence="2">The sequence shown here is derived from an EMBL/GenBank/DDBJ whole genome shotgun (WGS) entry which is preliminary data.</text>
</comment>
<protein>
    <recommendedName>
        <fullName evidence="4">Secreted protein</fullName>
    </recommendedName>
</protein>
<reference evidence="2" key="1">
    <citation type="submission" date="2021-12" db="EMBL/GenBank/DDBJ databases">
        <title>Comparative genomics, transcriptomics and evolutionary studies reveal genomic signatures of adaptation to plant cell wall in hemibiotrophic fungi.</title>
        <authorList>
            <consortium name="DOE Joint Genome Institute"/>
            <person name="Baroncelli R."/>
            <person name="Diaz J.F."/>
            <person name="Benocci T."/>
            <person name="Peng M."/>
            <person name="Battaglia E."/>
            <person name="Haridas S."/>
            <person name="Andreopoulos W."/>
            <person name="Labutti K."/>
            <person name="Pangilinan J."/>
            <person name="Floch G.L."/>
            <person name="Makela M.R."/>
            <person name="Henrissat B."/>
            <person name="Grigoriev I.V."/>
            <person name="Crouch J.A."/>
            <person name="De Vries R.P."/>
            <person name="Sukno S.A."/>
            <person name="Thon M.R."/>
        </authorList>
    </citation>
    <scope>NUCLEOTIDE SEQUENCE</scope>
    <source>
        <strain evidence="2">CBS 112980</strain>
    </source>
</reference>
<organism evidence="2 3">
    <name type="scientific">Glomerella acutata</name>
    <name type="common">Colletotrichum acutatum</name>
    <dbReference type="NCBI Taxonomy" id="27357"/>
    <lineage>
        <taxon>Eukaryota</taxon>
        <taxon>Fungi</taxon>
        <taxon>Dikarya</taxon>
        <taxon>Ascomycota</taxon>
        <taxon>Pezizomycotina</taxon>
        <taxon>Sordariomycetes</taxon>
        <taxon>Hypocreomycetidae</taxon>
        <taxon>Glomerellales</taxon>
        <taxon>Glomerellaceae</taxon>
        <taxon>Colletotrichum</taxon>
        <taxon>Colletotrichum acutatum species complex</taxon>
    </lineage>
</organism>
<evidence type="ECO:0008006" key="4">
    <source>
        <dbReference type="Google" id="ProtNLM"/>
    </source>
</evidence>
<dbReference type="EMBL" id="JAHMHS010000224">
    <property type="protein sequence ID" value="KAK1706596.1"/>
    <property type="molecule type" value="Genomic_DNA"/>
</dbReference>
<sequence length="76" mass="8627">MFSCLHALIYLFAIMLNSVERYVQESFARCAFRCRVSNASHPSWQEISAIGCLRILRQGSGAWRTASLSHEVSYQA</sequence>
<dbReference type="Proteomes" id="UP001244207">
    <property type="component" value="Unassembled WGS sequence"/>
</dbReference>
<dbReference type="RefSeq" id="XP_060357851.1">
    <property type="nucleotide sequence ID" value="XM_060509678.1"/>
</dbReference>
<feature type="signal peptide" evidence="1">
    <location>
        <begin position="1"/>
        <end position="21"/>
    </location>
</feature>
<accession>A0AAD8X9B9</accession>
<gene>
    <name evidence="2" type="ORF">BDZ83DRAFT_643479</name>
</gene>
<evidence type="ECO:0000313" key="2">
    <source>
        <dbReference type="EMBL" id="KAK1706596.1"/>
    </source>
</evidence>
<dbReference type="GeneID" id="85393577"/>
<keyword evidence="3" id="KW-1185">Reference proteome</keyword>
<name>A0AAD8X9B9_GLOAC</name>
<feature type="chain" id="PRO_5041948465" description="Secreted protein" evidence="1">
    <location>
        <begin position="22"/>
        <end position="76"/>
    </location>
</feature>
<evidence type="ECO:0000256" key="1">
    <source>
        <dbReference type="SAM" id="SignalP"/>
    </source>
</evidence>
<keyword evidence="1" id="KW-0732">Signal</keyword>
<proteinExistence type="predicted"/>
<dbReference type="AlphaFoldDB" id="A0AAD8X9B9"/>